<reference evidence="1 2" key="1">
    <citation type="submission" date="2022-05" db="EMBL/GenBank/DDBJ databases">
        <title>Streptomyces sp. nov. RY43-2 isolated from soil of a peat swamp forest.</title>
        <authorList>
            <person name="Kanchanasin P."/>
            <person name="Tanasupawat S."/>
            <person name="Phongsopitanun W."/>
        </authorList>
    </citation>
    <scope>NUCLEOTIDE SEQUENCE [LARGE SCALE GENOMIC DNA]</scope>
    <source>
        <strain evidence="1 2">RY43-2</strain>
    </source>
</reference>
<accession>A0ABT0ZAD1</accession>
<comment type="caution">
    <text evidence="1">The sequence shown here is derived from an EMBL/GenBank/DDBJ whole genome shotgun (WGS) entry which is preliminary data.</text>
</comment>
<dbReference type="InterPro" id="IPR007822">
    <property type="entry name" value="LANC-like"/>
</dbReference>
<dbReference type="Pfam" id="PF05147">
    <property type="entry name" value="LANC_like"/>
    <property type="match status" value="1"/>
</dbReference>
<dbReference type="Proteomes" id="UP001523219">
    <property type="component" value="Unassembled WGS sequence"/>
</dbReference>
<proteinExistence type="predicted"/>
<dbReference type="CDD" id="cd04793">
    <property type="entry name" value="LanC"/>
    <property type="match status" value="1"/>
</dbReference>
<dbReference type="RefSeq" id="WP_252423459.1">
    <property type="nucleotide sequence ID" value="NZ_JAMWMR010000005.1"/>
</dbReference>
<name>A0ABT0ZAD1_9ACTN</name>
<dbReference type="InterPro" id="IPR033889">
    <property type="entry name" value="LanC"/>
</dbReference>
<dbReference type="EMBL" id="JAMWMR010000005">
    <property type="protein sequence ID" value="MCN9240729.1"/>
    <property type="molecule type" value="Genomic_DNA"/>
</dbReference>
<evidence type="ECO:0000313" key="2">
    <source>
        <dbReference type="Proteomes" id="UP001523219"/>
    </source>
</evidence>
<dbReference type="PRINTS" id="PR01950">
    <property type="entry name" value="LANCSUPER"/>
</dbReference>
<gene>
    <name evidence="1" type="ORF">NGF19_07945</name>
</gene>
<dbReference type="PRINTS" id="PR01955">
    <property type="entry name" value="LANCFRANKIA"/>
</dbReference>
<dbReference type="SUPFAM" id="SSF158745">
    <property type="entry name" value="LanC-like"/>
    <property type="match status" value="1"/>
</dbReference>
<protein>
    <submittedName>
        <fullName evidence="1">Lanthionine synthetase C family protein</fullName>
    </submittedName>
</protein>
<sequence>MNAPTGHRADVTGAVARFAQQLAQPETPSPDEPWMAQSLGKGAPGVALLHIERAHTGHGTWQQAHAWIAAAVASEISAADTAGLYLGAPAIAFVLHAANASSDARYRDALKPVDAHVAALAHRRTDAAMARIQRGELSTFREYDLLYGLTGIGTYLLRSDPQGSALERILDYLVALTRPLRADGRELPGWWVGHDPHFAVSPHFPGGHGNLGTAHGITGPLLLLSQAMRRGITVEGQHEAIEVICAWLGAWRQDGDSGPWWPEHVTLAGHRTGRTRQTGPTRPSWCYDTPGIARAGQLAGIATDNLSRQRSFEYALHRCLTDPAQVALITDDGLCHGRAGVLQTAWRAARDAVTPILGEVLPHLVEALVHHAEPGTDHGFLEGNAGVALALTTAAADAAPTSGWDTCLLID</sequence>
<evidence type="ECO:0000313" key="1">
    <source>
        <dbReference type="EMBL" id="MCN9240729.1"/>
    </source>
</evidence>
<keyword evidence="2" id="KW-1185">Reference proteome</keyword>
<organism evidence="1 2">
    <name type="scientific">Streptomyces macrolidinus</name>
    <dbReference type="NCBI Taxonomy" id="2952607"/>
    <lineage>
        <taxon>Bacteria</taxon>
        <taxon>Bacillati</taxon>
        <taxon>Actinomycetota</taxon>
        <taxon>Actinomycetes</taxon>
        <taxon>Kitasatosporales</taxon>
        <taxon>Streptomycetaceae</taxon>
        <taxon>Streptomyces</taxon>
    </lineage>
</organism>
<dbReference type="SMART" id="SM01260">
    <property type="entry name" value="LANC_like"/>
    <property type="match status" value="1"/>
</dbReference>
<dbReference type="Gene3D" id="1.50.10.20">
    <property type="match status" value="1"/>
</dbReference>